<organism evidence="4 5">
    <name type="scientific">Paraburkholderia metrosideri</name>
    <dbReference type="NCBI Taxonomy" id="580937"/>
    <lineage>
        <taxon>Bacteria</taxon>
        <taxon>Pseudomonadati</taxon>
        <taxon>Pseudomonadota</taxon>
        <taxon>Betaproteobacteria</taxon>
        <taxon>Burkholderiales</taxon>
        <taxon>Burkholderiaceae</taxon>
        <taxon>Paraburkholderia</taxon>
    </lineage>
</organism>
<dbReference type="GO" id="GO:0032259">
    <property type="term" value="P:methylation"/>
    <property type="evidence" value="ECO:0007669"/>
    <property type="project" value="UniProtKB-KW"/>
</dbReference>
<dbReference type="PANTHER" id="PTHR43397">
    <property type="entry name" value="ERGOTHIONEINE BIOSYNTHESIS PROTEIN 1"/>
    <property type="match status" value="1"/>
</dbReference>
<protein>
    <submittedName>
        <fullName evidence="4">Histidine N-alpha-methyltransferase</fullName>
        <ecNumber evidence="4">2.1.1.44</ecNumber>
    </submittedName>
</protein>
<keyword evidence="1 4" id="KW-0489">Methyltransferase</keyword>
<keyword evidence="2 4" id="KW-0808">Transferase</keyword>
<evidence type="ECO:0000256" key="1">
    <source>
        <dbReference type="ARBA" id="ARBA00022603"/>
    </source>
</evidence>
<keyword evidence="5" id="KW-1185">Reference proteome</keyword>
<evidence type="ECO:0000256" key="2">
    <source>
        <dbReference type="ARBA" id="ARBA00022679"/>
    </source>
</evidence>
<dbReference type="EMBL" id="CAJHCP010000002">
    <property type="protein sequence ID" value="CAD6517496.1"/>
    <property type="molecule type" value="Genomic_DNA"/>
</dbReference>
<comment type="caution">
    <text evidence="4">The sequence shown here is derived from an EMBL/GenBank/DDBJ whole genome shotgun (WGS) entry which is preliminary data.</text>
</comment>
<evidence type="ECO:0000313" key="4">
    <source>
        <dbReference type="EMBL" id="CAD6517496.1"/>
    </source>
</evidence>
<name>A0ABM8NCL0_9BURK</name>
<gene>
    <name evidence="4" type="primary">egtD_1</name>
    <name evidence="4" type="ORF">LMG28140_00947</name>
</gene>
<dbReference type="Pfam" id="PF10017">
    <property type="entry name" value="Methyltransf_33"/>
    <property type="match status" value="1"/>
</dbReference>
<dbReference type="PANTHER" id="PTHR43397:SF1">
    <property type="entry name" value="ERGOTHIONEINE BIOSYNTHESIS PROTEIN 1"/>
    <property type="match status" value="1"/>
</dbReference>
<dbReference type="GO" id="GO:0052706">
    <property type="term" value="F:L-histidine N(alpha)-methyltransferase activity"/>
    <property type="evidence" value="ECO:0007669"/>
    <property type="project" value="UniProtKB-EC"/>
</dbReference>
<proteinExistence type="predicted"/>
<evidence type="ECO:0000259" key="3">
    <source>
        <dbReference type="Pfam" id="PF10017"/>
    </source>
</evidence>
<dbReference type="Proteomes" id="UP000598032">
    <property type="component" value="Unassembled WGS sequence"/>
</dbReference>
<dbReference type="InterPro" id="IPR051128">
    <property type="entry name" value="EgtD_Methyltrsf_superfamily"/>
</dbReference>
<dbReference type="InterPro" id="IPR019257">
    <property type="entry name" value="MeTrfase_dom"/>
</dbReference>
<accession>A0ABM8NCL0</accession>
<evidence type="ECO:0000313" key="5">
    <source>
        <dbReference type="Proteomes" id="UP000598032"/>
    </source>
</evidence>
<dbReference type="EC" id="2.1.1.44" evidence="4"/>
<reference evidence="4 5" key="1">
    <citation type="submission" date="2020-10" db="EMBL/GenBank/DDBJ databases">
        <authorList>
            <person name="Peeters C."/>
        </authorList>
    </citation>
    <scope>NUCLEOTIDE SEQUENCE [LARGE SCALE GENOMIC DNA]</scope>
    <source>
        <strain evidence="4 5">LMG 28140</strain>
    </source>
</reference>
<sequence length="140" mass="15717">MHQAYKDSEGVTAAFNVNLLVRANTEPRADFDLAGFMHKAFYNEPMLRIEMHLVSLRRQTVRVAGYDFRFDEGETIHTENSQKFTIKGFQKSAAAAGFRPGPVWTNDAGLFSVHWLESPSAMPAPRDCTAARRLQAPDTV</sequence>
<feature type="domain" description="Histidine-specific methyltransferase SAM-dependent" evidence="3">
    <location>
        <begin position="2"/>
        <end position="117"/>
    </location>
</feature>